<dbReference type="HAMAP" id="MF_00224">
    <property type="entry name" value="DHO_dh_type1"/>
    <property type="match status" value="1"/>
</dbReference>
<dbReference type="InterPro" id="IPR049622">
    <property type="entry name" value="Dihydroorotate_DH_I"/>
</dbReference>
<keyword evidence="7" id="KW-0288">FMN</keyword>
<dbReference type="PANTHER" id="PTHR48109:SF1">
    <property type="entry name" value="DIHYDROOROTATE DEHYDROGENASE (FUMARATE)"/>
    <property type="match status" value="1"/>
</dbReference>
<name>M1QA42_9ZZZZ</name>
<dbReference type="InterPro" id="IPR050074">
    <property type="entry name" value="DHO_dehydrogenase"/>
</dbReference>
<evidence type="ECO:0000256" key="7">
    <source>
        <dbReference type="ARBA" id="ARBA00022643"/>
    </source>
</evidence>
<dbReference type="SUPFAM" id="SSF51395">
    <property type="entry name" value="FMN-linked oxidoreductases"/>
    <property type="match status" value="1"/>
</dbReference>
<keyword evidence="6" id="KW-0285">Flavoprotein</keyword>
<dbReference type="NCBIfam" id="TIGR01037">
    <property type="entry name" value="pyrD_sub1_fam"/>
    <property type="match status" value="1"/>
</dbReference>
<keyword evidence="5" id="KW-0963">Cytoplasm</keyword>
<evidence type="ECO:0000256" key="8">
    <source>
        <dbReference type="ARBA" id="ARBA00022975"/>
    </source>
</evidence>
<evidence type="ECO:0000256" key="1">
    <source>
        <dbReference type="ARBA" id="ARBA00001917"/>
    </source>
</evidence>
<dbReference type="GO" id="GO:0004152">
    <property type="term" value="F:dihydroorotate dehydrogenase activity"/>
    <property type="evidence" value="ECO:0007669"/>
    <property type="project" value="InterPro"/>
</dbReference>
<comment type="subcellular location">
    <subcellularLocation>
        <location evidence="2">Cytoplasm</location>
    </subcellularLocation>
</comment>
<evidence type="ECO:0000256" key="6">
    <source>
        <dbReference type="ARBA" id="ARBA00022630"/>
    </source>
</evidence>
<evidence type="ECO:0000256" key="9">
    <source>
        <dbReference type="ARBA" id="ARBA00023002"/>
    </source>
</evidence>
<dbReference type="Pfam" id="PF01180">
    <property type="entry name" value="DHO_dh"/>
    <property type="match status" value="1"/>
</dbReference>
<dbReference type="PANTHER" id="PTHR48109">
    <property type="entry name" value="DIHYDROOROTATE DEHYDROGENASE (QUINONE), MITOCHONDRIAL-RELATED"/>
    <property type="match status" value="1"/>
</dbReference>
<evidence type="ECO:0000256" key="2">
    <source>
        <dbReference type="ARBA" id="ARBA00004496"/>
    </source>
</evidence>
<dbReference type="GO" id="GO:0044205">
    <property type="term" value="P:'de novo' UMP biosynthetic process"/>
    <property type="evidence" value="ECO:0007669"/>
    <property type="project" value="UniProtKB-UniPathway"/>
</dbReference>
<dbReference type="InterPro" id="IPR024920">
    <property type="entry name" value="Dihydroorotate_DH_1"/>
</dbReference>
<comment type="similarity">
    <text evidence="4">Belongs to the dihydroorotate dehydrogenase family. Type 1 subfamily.</text>
</comment>
<dbReference type="NCBIfam" id="NF005574">
    <property type="entry name" value="PRK07259.1"/>
    <property type="match status" value="1"/>
</dbReference>
<dbReference type="InterPro" id="IPR033888">
    <property type="entry name" value="DHOD_1B"/>
</dbReference>
<feature type="domain" description="Dihydroorotate dehydrogenase catalytic" evidence="10">
    <location>
        <begin position="8"/>
        <end position="284"/>
    </location>
</feature>
<dbReference type="InterPro" id="IPR012135">
    <property type="entry name" value="Dihydroorotate_DH_1_2"/>
</dbReference>
<comment type="pathway">
    <text evidence="3">Pyrimidine metabolism; UMP biosynthesis via de novo pathway.</text>
</comment>
<evidence type="ECO:0000256" key="4">
    <source>
        <dbReference type="ARBA" id="ARBA00008008"/>
    </source>
</evidence>
<dbReference type="PIRSF" id="PIRSF000164">
    <property type="entry name" value="DHO_oxidase"/>
    <property type="match status" value="1"/>
</dbReference>
<evidence type="ECO:0000256" key="3">
    <source>
        <dbReference type="ARBA" id="ARBA00004725"/>
    </source>
</evidence>
<dbReference type="AlphaFoldDB" id="M1QA42"/>
<comment type="cofactor">
    <cofactor evidence="1">
        <name>FMN</name>
        <dbReference type="ChEBI" id="CHEBI:58210"/>
    </cofactor>
</comment>
<dbReference type="InterPro" id="IPR005720">
    <property type="entry name" value="Dihydroorotate_DH_cat"/>
</dbReference>
<dbReference type="EMBL" id="JX684073">
    <property type="protein sequence ID" value="AGF92838.1"/>
    <property type="molecule type" value="Genomic_DNA"/>
</dbReference>
<keyword evidence="8" id="KW-0665">Pyrimidine biosynthesis</keyword>
<reference evidence="11" key="1">
    <citation type="journal article" date="2013" name="Syst. Appl. Microbiol.">
        <title>New insights into the archaeal diversity of a hypersaline microbial mat obtained by a metagenomic approach.</title>
        <authorList>
            <person name="Lopez-Lopez A."/>
            <person name="Richter M."/>
            <person name="Pena A."/>
            <person name="Tamames J."/>
            <person name="Rossello-Mora R."/>
        </authorList>
    </citation>
    <scope>NUCLEOTIDE SEQUENCE</scope>
</reference>
<protein>
    <submittedName>
        <fullName evidence="11">Dihydroorotate dehydrogenase family protein</fullName>
    </submittedName>
</protein>
<evidence type="ECO:0000256" key="5">
    <source>
        <dbReference type="ARBA" id="ARBA00022490"/>
    </source>
</evidence>
<organism evidence="11">
    <name type="scientific">uncultured organism</name>
    <dbReference type="NCBI Taxonomy" id="155900"/>
    <lineage>
        <taxon>unclassified sequences</taxon>
        <taxon>environmental samples</taxon>
    </lineage>
</organism>
<evidence type="ECO:0000259" key="10">
    <source>
        <dbReference type="Pfam" id="PF01180"/>
    </source>
</evidence>
<dbReference type="UniPathway" id="UPA00070"/>
<accession>M1QA42</accession>
<dbReference type="GO" id="GO:0006207">
    <property type="term" value="P:'de novo' pyrimidine nucleobase biosynthetic process"/>
    <property type="evidence" value="ECO:0007669"/>
    <property type="project" value="TreeGrafter"/>
</dbReference>
<evidence type="ECO:0000313" key="11">
    <source>
        <dbReference type="EMBL" id="AGF92838.1"/>
    </source>
</evidence>
<dbReference type="Gene3D" id="3.20.20.70">
    <property type="entry name" value="Aldolase class I"/>
    <property type="match status" value="1"/>
</dbReference>
<dbReference type="CDD" id="cd04740">
    <property type="entry name" value="DHOD_1B_like"/>
    <property type="match status" value="1"/>
</dbReference>
<keyword evidence="9" id="KW-0560">Oxidoreductase</keyword>
<dbReference type="InterPro" id="IPR013785">
    <property type="entry name" value="Aldolase_TIM"/>
</dbReference>
<dbReference type="FunFam" id="3.20.20.70:FF:000027">
    <property type="entry name" value="Dihydropyrimidine dehydrogenase [NADP(+)]"/>
    <property type="match status" value="1"/>
</dbReference>
<sequence>MREVEGIEVSLLGLEFPSPVLLASGVLGTSPGGLNKAARAGAGGVTTKSLGLNPREGHPLPAVVEVEGGYLNAMGLPNPGVGEFVDEISSREIPVPLLGSIYGSNADQFVRVAGELAPQVDVIELNLSCPHGGEYGSTVGTKPSLVEDITTDVKEMVDLPVLAKLTPNVSDITEMGKAAEQGGADGVVAVNTLSGMAIDIETRRPILGNESGGLSGPGIHPVAVAAVYDLYESLSIPILGMGGVDDGRALVEMMLAGASLVGLGTAIITEGMDVFADLNEFLRRYLERNDLDLEDMVGAAHRS</sequence>
<gene>
    <name evidence="11" type="ORF">FLSS-1_0026</name>
</gene>
<proteinExistence type="inferred from homology"/>